<accession>A0A6C0JE25</accession>
<organism evidence="1">
    <name type="scientific">viral metagenome</name>
    <dbReference type="NCBI Taxonomy" id="1070528"/>
    <lineage>
        <taxon>unclassified sequences</taxon>
        <taxon>metagenomes</taxon>
        <taxon>organismal metagenomes</taxon>
    </lineage>
</organism>
<dbReference type="EMBL" id="MN740389">
    <property type="protein sequence ID" value="QHU03879.1"/>
    <property type="molecule type" value="Genomic_DNA"/>
</dbReference>
<dbReference type="AlphaFoldDB" id="A0A6C0JE25"/>
<proteinExistence type="predicted"/>
<evidence type="ECO:0000313" key="1">
    <source>
        <dbReference type="EMBL" id="QHU03879.1"/>
    </source>
</evidence>
<sequence>MSKVIFINKKFVNKKVHKIYILFYIQIEYG</sequence>
<protein>
    <submittedName>
        <fullName evidence="1">Uncharacterized protein</fullName>
    </submittedName>
</protein>
<reference evidence="1" key="1">
    <citation type="journal article" date="2020" name="Nature">
        <title>Giant virus diversity and host interactions through global metagenomics.</title>
        <authorList>
            <person name="Schulz F."/>
            <person name="Roux S."/>
            <person name="Paez-Espino D."/>
            <person name="Jungbluth S."/>
            <person name="Walsh D.A."/>
            <person name="Denef V.J."/>
            <person name="McMahon K.D."/>
            <person name="Konstantinidis K.T."/>
            <person name="Eloe-Fadrosh E.A."/>
            <person name="Kyrpides N.C."/>
            <person name="Woyke T."/>
        </authorList>
    </citation>
    <scope>NUCLEOTIDE SEQUENCE</scope>
    <source>
        <strain evidence="1">GVMAG-M-3300027708-20</strain>
    </source>
</reference>
<name>A0A6C0JE25_9ZZZZ</name>